<evidence type="ECO:0000313" key="5">
    <source>
        <dbReference type="Proteomes" id="UP000198614"/>
    </source>
</evidence>
<keyword evidence="2" id="KW-0963">Cytoplasm</keyword>
<dbReference type="Gene3D" id="2.60.120.260">
    <property type="entry name" value="Galactose-binding domain-like"/>
    <property type="match status" value="1"/>
</dbReference>
<dbReference type="GO" id="GO:0005975">
    <property type="term" value="P:carbohydrate metabolic process"/>
    <property type="evidence" value="ECO:0007669"/>
    <property type="project" value="UniProtKB-ARBA"/>
</dbReference>
<dbReference type="AlphaFoldDB" id="A0A1G7J8C9"/>
<dbReference type="InterPro" id="IPR055149">
    <property type="entry name" value="Agl_cat_D2"/>
</dbReference>
<dbReference type="InterPro" id="IPR012334">
    <property type="entry name" value="Pectin_lyas_fold"/>
</dbReference>
<dbReference type="Pfam" id="PF22816">
    <property type="entry name" value="CatAgl_D2"/>
    <property type="match status" value="1"/>
</dbReference>
<evidence type="ECO:0000256" key="2">
    <source>
        <dbReference type="ARBA" id="ARBA00022490"/>
    </source>
</evidence>
<dbReference type="InterPro" id="IPR033801">
    <property type="entry name" value="CBM6-CBM35-CBM36-like_1"/>
</dbReference>
<organism evidence="4 5">
    <name type="scientific">Streptomyces griseoaurantiacus</name>
    <dbReference type="NCBI Taxonomy" id="68213"/>
    <lineage>
        <taxon>Bacteria</taxon>
        <taxon>Bacillati</taxon>
        <taxon>Actinomycetota</taxon>
        <taxon>Actinomycetes</taxon>
        <taxon>Kitasatosporales</taxon>
        <taxon>Streptomycetaceae</taxon>
        <taxon>Streptomyces</taxon>
        <taxon>Streptomyces aurantiacus group</taxon>
    </lineage>
</organism>
<dbReference type="Proteomes" id="UP000198614">
    <property type="component" value="Unassembled WGS sequence"/>
</dbReference>
<dbReference type="InterPro" id="IPR011050">
    <property type="entry name" value="Pectin_lyase_fold/virulence"/>
</dbReference>
<feature type="domain" description="F5/8 type C" evidence="3">
    <location>
        <begin position="643"/>
        <end position="788"/>
    </location>
</feature>
<dbReference type="InterPro" id="IPR031549">
    <property type="entry name" value="ASH"/>
</dbReference>
<dbReference type="PROSITE" id="PS50022">
    <property type="entry name" value="FA58C_3"/>
    <property type="match status" value="1"/>
</dbReference>
<evidence type="ECO:0000256" key="1">
    <source>
        <dbReference type="ARBA" id="ARBA00004496"/>
    </source>
</evidence>
<evidence type="ECO:0000259" key="3">
    <source>
        <dbReference type="PROSITE" id="PS50022"/>
    </source>
</evidence>
<reference evidence="4 5" key="1">
    <citation type="submission" date="2016-10" db="EMBL/GenBank/DDBJ databases">
        <authorList>
            <person name="de Groot N.N."/>
        </authorList>
    </citation>
    <scope>NUCLEOTIDE SEQUENCE [LARGE SCALE GENOMIC DNA]</scope>
    <source>
        <strain evidence="4 5">CGMCC 4.1859</strain>
    </source>
</reference>
<dbReference type="Gene3D" id="2.60.40.10">
    <property type="entry name" value="Immunoglobulins"/>
    <property type="match status" value="1"/>
</dbReference>
<sequence>MTANLARTAGAGKGPDLYRAADARTNGTRVDASGPDARLVEESVARAVVRLSGPDEYLEFHLVAPADALTLRYSLPDAPTGGGRIERLVLHIDGEKCHQLTLSSRYSWYYGGYPFTNDPAAGRAHHLYDDVHVLLGRRCPPGTRVTLRPVAEAEVPVTVDIACFEETGGPASSPRDALSVLDFGADPTGTADSTSAIRTAVEAATGTERTVWLPRGIYAVTDHILLDRVTIRGAGPWYTELRGAGVGLYGHSAPRPSTGVHVSGLAIFGEVTERDDAVQHNGIGGALGGGSTIEDVWIAHTKCGMWLDGPFEDLTIRNVRIMNTTADGINLHRGVSDVTITGCHIRNTGDDAIALWSDGLATHHNTVHANTIVLPMLANHIAVYGGHDNRITENLLADSVAEGGGIHIANRYGAVPLAGKTLVEGNSLIRTGSYHPRYRAGVGALWLLADDAPMTGDVTVRGNILTNSTYAALQLNGGRIEGVDVDGMTIEGAGTCAVHLEATGSSRFARVSAVRLGVTGIYRAAPGFDLLRGTGNEGWDEELPELPPDGALHASVTRLDFGATTPLTSGAPQRLELHNPGPRQVLVQHVEVTGDFTAASPTWDTVAPGASAVLTVGFTPSRTGRRTGVLTVHSNAPRSPLHVDLTGVGFDPTGDRALGRRVRASTAMGGFPPESTVDGTVRTWWQSDGMGFPQWLQVDLGEPVPLARIVLRTPRSWDERTETLTVHIGLTEDDLVPATPAVACRFAPELRNTVVLPLARTARFVRLQVTHNTAWAGAALSAFEVYAADG</sequence>
<dbReference type="GO" id="GO:0005737">
    <property type="term" value="C:cytoplasm"/>
    <property type="evidence" value="ECO:0007669"/>
    <property type="project" value="UniProtKB-SubCell"/>
</dbReference>
<dbReference type="SUPFAM" id="SSF49785">
    <property type="entry name" value="Galactose-binding domain-like"/>
    <property type="match status" value="1"/>
</dbReference>
<dbReference type="Pfam" id="PF22633">
    <property type="entry name" value="F5_F8_type_C_2"/>
    <property type="match status" value="1"/>
</dbReference>
<dbReference type="InterPro" id="IPR008979">
    <property type="entry name" value="Galactose-bd-like_sf"/>
</dbReference>
<dbReference type="Pfam" id="PF15780">
    <property type="entry name" value="ASH"/>
    <property type="match status" value="1"/>
</dbReference>
<gene>
    <name evidence="4" type="ORF">SAMN05216260_106313</name>
</gene>
<dbReference type="OrthoDB" id="5476529at2"/>
<name>A0A1G7J8C9_9ACTN</name>
<dbReference type="InterPro" id="IPR013783">
    <property type="entry name" value="Ig-like_fold"/>
</dbReference>
<dbReference type="InterPro" id="IPR006626">
    <property type="entry name" value="PbH1"/>
</dbReference>
<dbReference type="Pfam" id="PF22815">
    <property type="entry name" value="CatAgl_D1"/>
    <property type="match status" value="1"/>
</dbReference>
<dbReference type="SUPFAM" id="SSF51126">
    <property type="entry name" value="Pectin lyase-like"/>
    <property type="match status" value="1"/>
</dbReference>
<dbReference type="EMBL" id="FNAX01000006">
    <property type="protein sequence ID" value="SDF20749.1"/>
    <property type="molecule type" value="Genomic_DNA"/>
</dbReference>
<dbReference type="SMART" id="SM00710">
    <property type="entry name" value="PbH1"/>
    <property type="match status" value="7"/>
</dbReference>
<evidence type="ECO:0000313" key="4">
    <source>
        <dbReference type="EMBL" id="SDF20749.1"/>
    </source>
</evidence>
<proteinExistence type="predicted"/>
<accession>A0A1G7J8C9</accession>
<protein>
    <submittedName>
        <fullName evidence="4">Abnormal spindle-like microcephaly-assoc'd, ASPM-SPD-2-Hydin</fullName>
    </submittedName>
</protein>
<dbReference type="InterPro" id="IPR000421">
    <property type="entry name" value="FA58C"/>
</dbReference>
<dbReference type="Gene3D" id="2.160.20.10">
    <property type="entry name" value="Single-stranded right-handed beta-helix, Pectin lyase-like"/>
    <property type="match status" value="1"/>
</dbReference>
<comment type="subcellular location">
    <subcellularLocation>
        <location evidence="1">Cytoplasm</location>
    </subcellularLocation>
</comment>